<dbReference type="EC" id="2.4.-.-" evidence="2"/>
<evidence type="ECO:0000259" key="1">
    <source>
        <dbReference type="Pfam" id="PF00534"/>
    </source>
</evidence>
<dbReference type="SUPFAM" id="SSF53756">
    <property type="entry name" value="UDP-Glycosyltransferase/glycogen phosphorylase"/>
    <property type="match status" value="1"/>
</dbReference>
<accession>A0A9X2T191</accession>
<evidence type="ECO:0000313" key="2">
    <source>
        <dbReference type="EMBL" id="MCR9016488.1"/>
    </source>
</evidence>
<dbReference type="EMBL" id="JANSUY010000015">
    <property type="protein sequence ID" value="MCR9016488.1"/>
    <property type="molecule type" value="Genomic_DNA"/>
</dbReference>
<dbReference type="PANTHER" id="PTHR45947:SF3">
    <property type="entry name" value="SULFOQUINOVOSYL TRANSFERASE SQD2"/>
    <property type="match status" value="1"/>
</dbReference>
<comment type="caution">
    <text evidence="2">The sequence shown here is derived from an EMBL/GenBank/DDBJ whole genome shotgun (WGS) entry which is preliminary data.</text>
</comment>
<keyword evidence="3" id="KW-1185">Reference proteome</keyword>
<name>A0A9X2T191_9BACT</name>
<dbReference type="AlphaFoldDB" id="A0A9X2T191"/>
<dbReference type="GO" id="GO:0016757">
    <property type="term" value="F:glycosyltransferase activity"/>
    <property type="evidence" value="ECO:0007669"/>
    <property type="project" value="UniProtKB-KW"/>
</dbReference>
<gene>
    <name evidence="2" type="ORF">NU887_15705</name>
</gene>
<dbReference type="Gene3D" id="3.40.50.2000">
    <property type="entry name" value="Glycogen Phosphorylase B"/>
    <property type="match status" value="2"/>
</dbReference>
<organism evidence="2 3">
    <name type="scientific">Aquiflexum gelatinilyticum</name>
    <dbReference type="NCBI Taxonomy" id="2961943"/>
    <lineage>
        <taxon>Bacteria</taxon>
        <taxon>Pseudomonadati</taxon>
        <taxon>Bacteroidota</taxon>
        <taxon>Cytophagia</taxon>
        <taxon>Cytophagales</taxon>
        <taxon>Cyclobacteriaceae</taxon>
        <taxon>Aquiflexum</taxon>
    </lineage>
</organism>
<reference evidence="2" key="1">
    <citation type="submission" date="2022-08" db="EMBL/GenBank/DDBJ databases">
        <authorList>
            <person name="Zhang D."/>
        </authorList>
    </citation>
    <scope>NUCLEOTIDE SEQUENCE</scope>
    <source>
        <strain evidence="2">XJ19-11</strain>
    </source>
</reference>
<sequence length="368" mass="42736">MARIFFTQTQNVELVVEGGEPRGGSVVETMVWMKSLNELGQEILLAKFSDDLRKQLVEYSWVKLTPIYDSLAYKKKLVWFTYRFPKIFQVFRDQKPDIIYSSIPTWHVFFIAIICKLLGIKHIIRVANDPDVDSTLMPQVPRHQNWMRDLSYKLADLVIAQNKFQFETLKRNFPNTRVEKLFNPIELDQRFLKPKKRMEGYIAWLANFRHQKNLRLLFEVATAFPSETFKVAGQPLNPLDAETEEFLDKLSALSNVQFVGVVKRDEVLEFLNHAKFLLSTSRYEGFSNTFLESMVVGTPIISTSSVNPDGIITDYELGIIYQSAEDLKRVFGDFDLASYLRKSHNCIDFVKKNHDHLALGRMLLSYLN</sequence>
<keyword evidence="2" id="KW-0808">Transferase</keyword>
<dbReference type="InterPro" id="IPR001296">
    <property type="entry name" value="Glyco_trans_1"/>
</dbReference>
<keyword evidence="2" id="KW-0328">Glycosyltransferase</keyword>
<proteinExistence type="predicted"/>
<dbReference type="RefSeq" id="WP_258424333.1">
    <property type="nucleotide sequence ID" value="NZ_JANSUY010000015.1"/>
</dbReference>
<dbReference type="Pfam" id="PF00534">
    <property type="entry name" value="Glycos_transf_1"/>
    <property type="match status" value="1"/>
</dbReference>
<evidence type="ECO:0000313" key="3">
    <source>
        <dbReference type="Proteomes" id="UP001142175"/>
    </source>
</evidence>
<feature type="domain" description="Glycosyl transferase family 1" evidence="1">
    <location>
        <begin position="192"/>
        <end position="324"/>
    </location>
</feature>
<protein>
    <submittedName>
        <fullName evidence="2">Glycosyltransferase</fullName>
        <ecNumber evidence="2">2.4.-.-</ecNumber>
    </submittedName>
</protein>
<dbReference type="Proteomes" id="UP001142175">
    <property type="component" value="Unassembled WGS sequence"/>
</dbReference>
<dbReference type="InterPro" id="IPR050194">
    <property type="entry name" value="Glycosyltransferase_grp1"/>
</dbReference>
<dbReference type="PANTHER" id="PTHR45947">
    <property type="entry name" value="SULFOQUINOVOSYL TRANSFERASE SQD2"/>
    <property type="match status" value="1"/>
</dbReference>